<comment type="caution">
    <text evidence="13">The sequence shown here is derived from an EMBL/GenBank/DDBJ whole genome shotgun (WGS) entry which is preliminary data.</text>
</comment>
<comment type="similarity">
    <text evidence="2 9">Belongs to the membrane fusion protein (MFP) (TC 8.A.1) family.</text>
</comment>
<feature type="coiled-coil region" evidence="10">
    <location>
        <begin position="155"/>
        <end position="196"/>
    </location>
</feature>
<dbReference type="Pfam" id="PF25994">
    <property type="entry name" value="HH_AprE"/>
    <property type="match status" value="1"/>
</dbReference>
<evidence type="ECO:0000256" key="4">
    <source>
        <dbReference type="ARBA" id="ARBA00022475"/>
    </source>
</evidence>
<dbReference type="SUPFAM" id="SSF111369">
    <property type="entry name" value="HlyD-like secretion proteins"/>
    <property type="match status" value="2"/>
</dbReference>
<dbReference type="InterPro" id="IPR050739">
    <property type="entry name" value="MFP"/>
</dbReference>
<name>A0ABV6ZRY8_9HYPH</name>
<dbReference type="Pfam" id="PF26002">
    <property type="entry name" value="Beta-barrel_AprE"/>
    <property type="match status" value="1"/>
</dbReference>
<evidence type="ECO:0000259" key="12">
    <source>
        <dbReference type="Pfam" id="PF26002"/>
    </source>
</evidence>
<feature type="domain" description="AprE-like long alpha-helical hairpin" evidence="11">
    <location>
        <begin position="94"/>
        <end position="284"/>
    </location>
</feature>
<feature type="domain" description="AprE-like beta-barrel" evidence="12">
    <location>
        <begin position="327"/>
        <end position="413"/>
    </location>
</feature>
<dbReference type="NCBIfam" id="TIGR01843">
    <property type="entry name" value="type_I_hlyD"/>
    <property type="match status" value="1"/>
</dbReference>
<sequence>MTAISVPGSITYRNPWRPAVWGAVSLLAFVLLVIVWGYVAPLSSAAIAEGSLQVQAQRQSVAHPYGGVISKLLVSEGQRVERGQPLIELDGTESQAKLDIAQAEVVNLVARQARLFCERDNEDTSCLEKFRKEARSSGAMEETIANESAVLLSRAHQYEAEKGILVSRLAQLREKIAGLNAQKEGLSRQNASLVEETAGVQKLAASGFAPKTRLLELDRSAARMLADIGSRTADIATAMQETGEAELAIAKLDRQRINEIVDQIRTTQSSLAEAFPKLKAAQDVVNRTVIKSPVSGSIVDLSVFTEGGVVQAGQKLMDVVPADNPFIVEAQLPLSDINGVKTGATASIWLTGVPRNERPPLQGEIISVSADKITDSRTGRSYFAIRAKINPDDLSKSAVSLQAGMPAEVVVTNGSRTLIGYLLGPLLDEVGHAFREK</sequence>
<evidence type="ECO:0000256" key="6">
    <source>
        <dbReference type="ARBA" id="ARBA00022692"/>
    </source>
</evidence>
<gene>
    <name evidence="13" type="ORF">ACETRX_35660</name>
</gene>
<dbReference type="RefSeq" id="WP_394315544.1">
    <property type="nucleotide sequence ID" value="NZ_JBHGPK010000055.1"/>
</dbReference>
<dbReference type="Proteomes" id="UP001595190">
    <property type="component" value="Unassembled WGS sequence"/>
</dbReference>
<dbReference type="PRINTS" id="PR01490">
    <property type="entry name" value="RTXTOXIND"/>
</dbReference>
<dbReference type="Gene3D" id="2.40.50.100">
    <property type="match status" value="1"/>
</dbReference>
<keyword evidence="6 9" id="KW-0812">Transmembrane</keyword>
<keyword evidence="5 9" id="KW-0997">Cell inner membrane</keyword>
<evidence type="ECO:0000256" key="7">
    <source>
        <dbReference type="ARBA" id="ARBA00022989"/>
    </source>
</evidence>
<dbReference type="EMBL" id="JBHGPK010000055">
    <property type="protein sequence ID" value="MFC2254955.1"/>
    <property type="molecule type" value="Genomic_DNA"/>
</dbReference>
<evidence type="ECO:0000256" key="5">
    <source>
        <dbReference type="ARBA" id="ARBA00022519"/>
    </source>
</evidence>
<dbReference type="PANTHER" id="PTHR30386:SF17">
    <property type="entry name" value="ALKALINE PROTEASE SECRETION PROTEIN APRE"/>
    <property type="match status" value="1"/>
</dbReference>
<keyword evidence="3 9" id="KW-0813">Transport</keyword>
<dbReference type="Gene3D" id="2.40.30.170">
    <property type="match status" value="1"/>
</dbReference>
<dbReference type="InterPro" id="IPR058781">
    <property type="entry name" value="HH_AprE-like"/>
</dbReference>
<comment type="subcellular location">
    <subcellularLocation>
        <location evidence="1 9">Cell inner membrane</location>
        <topology evidence="1 9">Single-pass membrane protein</topology>
    </subcellularLocation>
</comment>
<evidence type="ECO:0000256" key="10">
    <source>
        <dbReference type="SAM" id="Coils"/>
    </source>
</evidence>
<evidence type="ECO:0000256" key="2">
    <source>
        <dbReference type="ARBA" id="ARBA00009477"/>
    </source>
</evidence>
<keyword evidence="10" id="KW-0175">Coiled coil</keyword>
<protein>
    <recommendedName>
        <fullName evidence="9">Membrane fusion protein (MFP) family protein</fullName>
    </recommendedName>
</protein>
<keyword evidence="8 9" id="KW-0472">Membrane</keyword>
<evidence type="ECO:0000313" key="14">
    <source>
        <dbReference type="Proteomes" id="UP001595190"/>
    </source>
</evidence>
<dbReference type="InterPro" id="IPR058982">
    <property type="entry name" value="Beta-barrel_AprE"/>
</dbReference>
<reference evidence="13 14" key="1">
    <citation type="submission" date="2024-09" db="EMBL/GenBank/DDBJ databases">
        <title>Description of Labrys sedimenti sp. nov., isolated from a diclofenac-degrading enrichment culture, and genome-based reclassification of Labrys portucalensis as a later heterotypic synonym of Labrys neptuniae.</title>
        <authorList>
            <person name="Tancsics A."/>
            <person name="Csepanyi A."/>
        </authorList>
    </citation>
    <scope>NUCLEOTIDE SEQUENCE [LARGE SCALE GENOMIC DNA]</scope>
    <source>
        <strain evidence="13 14">LMG 23412</strain>
    </source>
</reference>
<evidence type="ECO:0000313" key="13">
    <source>
        <dbReference type="EMBL" id="MFC2254955.1"/>
    </source>
</evidence>
<evidence type="ECO:0000256" key="1">
    <source>
        <dbReference type="ARBA" id="ARBA00004377"/>
    </source>
</evidence>
<keyword evidence="7 9" id="KW-1133">Transmembrane helix</keyword>
<proteinExistence type="inferred from homology"/>
<feature type="transmembrane region" description="Helical" evidence="9">
    <location>
        <begin position="20"/>
        <end position="39"/>
    </location>
</feature>
<evidence type="ECO:0000259" key="11">
    <source>
        <dbReference type="Pfam" id="PF25994"/>
    </source>
</evidence>
<evidence type="ECO:0000256" key="8">
    <source>
        <dbReference type="ARBA" id="ARBA00023136"/>
    </source>
</evidence>
<accession>A0ABV6ZRY8</accession>
<dbReference type="PANTHER" id="PTHR30386">
    <property type="entry name" value="MEMBRANE FUSION SUBUNIT OF EMRAB-TOLC MULTIDRUG EFFLUX PUMP"/>
    <property type="match status" value="1"/>
</dbReference>
<evidence type="ECO:0000256" key="9">
    <source>
        <dbReference type="RuleBase" id="RU365093"/>
    </source>
</evidence>
<dbReference type="InterPro" id="IPR010129">
    <property type="entry name" value="T1SS_HlyD"/>
</dbReference>
<organism evidence="13 14">
    <name type="scientific">Labrys neptuniae</name>
    <dbReference type="NCBI Taxonomy" id="376174"/>
    <lineage>
        <taxon>Bacteria</taxon>
        <taxon>Pseudomonadati</taxon>
        <taxon>Pseudomonadota</taxon>
        <taxon>Alphaproteobacteria</taxon>
        <taxon>Hyphomicrobiales</taxon>
        <taxon>Xanthobacteraceae</taxon>
        <taxon>Labrys</taxon>
    </lineage>
</organism>
<evidence type="ECO:0000256" key="3">
    <source>
        <dbReference type="ARBA" id="ARBA00022448"/>
    </source>
</evidence>
<keyword evidence="4 9" id="KW-1003">Cell membrane</keyword>